<keyword evidence="3" id="KW-1185">Reference proteome</keyword>
<feature type="chain" id="PRO_5037071593" evidence="1">
    <location>
        <begin position="23"/>
        <end position="145"/>
    </location>
</feature>
<dbReference type="AlphaFoldDB" id="A0A929L081"/>
<name>A0A929L081_9SPHI</name>
<organism evidence="2 3">
    <name type="scientific">Mucilaginibacter myungsuensis</name>
    <dbReference type="NCBI Taxonomy" id="649104"/>
    <lineage>
        <taxon>Bacteria</taxon>
        <taxon>Pseudomonadati</taxon>
        <taxon>Bacteroidota</taxon>
        <taxon>Sphingobacteriia</taxon>
        <taxon>Sphingobacteriales</taxon>
        <taxon>Sphingobacteriaceae</taxon>
        <taxon>Mucilaginibacter</taxon>
    </lineage>
</organism>
<gene>
    <name evidence="2" type="ORF">IRJ16_07730</name>
</gene>
<proteinExistence type="predicted"/>
<reference evidence="2" key="1">
    <citation type="submission" date="2020-10" db="EMBL/GenBank/DDBJ databases">
        <title>Mucilaginibacter mali sp. nov., isolated from rhizosphere soil of apple orchard.</title>
        <authorList>
            <person name="Lee J.-S."/>
            <person name="Kim H.S."/>
            <person name="Kim J.-S."/>
        </authorList>
    </citation>
    <scope>NUCLEOTIDE SEQUENCE</scope>
    <source>
        <strain evidence="2">KCTC 22746</strain>
    </source>
</reference>
<evidence type="ECO:0000313" key="2">
    <source>
        <dbReference type="EMBL" id="MBE9661770.1"/>
    </source>
</evidence>
<dbReference type="Gene3D" id="2.40.128.490">
    <property type="entry name" value="Uncharacterised protein PF14869, DUF4488"/>
    <property type="match status" value="1"/>
</dbReference>
<dbReference type="RefSeq" id="WP_194110981.1">
    <property type="nucleotide sequence ID" value="NZ_JADFFL010000003.1"/>
</dbReference>
<keyword evidence="1" id="KW-0732">Signal</keyword>
<comment type="caution">
    <text evidence="2">The sequence shown here is derived from an EMBL/GenBank/DDBJ whole genome shotgun (WGS) entry which is preliminary data.</text>
</comment>
<dbReference type="EMBL" id="JADFFL010000003">
    <property type="protein sequence ID" value="MBE9661770.1"/>
    <property type="molecule type" value="Genomic_DNA"/>
</dbReference>
<evidence type="ECO:0000256" key="1">
    <source>
        <dbReference type="SAM" id="SignalP"/>
    </source>
</evidence>
<accession>A0A929L081</accession>
<protein>
    <submittedName>
        <fullName evidence="2">DUF4488 domain-containing protein</fullName>
    </submittedName>
</protein>
<feature type="signal peptide" evidence="1">
    <location>
        <begin position="1"/>
        <end position="22"/>
    </location>
</feature>
<dbReference type="Proteomes" id="UP000622475">
    <property type="component" value="Unassembled WGS sequence"/>
</dbReference>
<sequence length="145" mass="16038">MKKFPFLILAFVALFITVNARSAKPDARNVADDALTGTWQLCNATTLQPDTAIGGKPGIKRFKFINNNKFLVIETRQGGAMLVGSFSGAYIIDGDNYVETIDLNAPNIYGRPAQPKFSFKYKIKNGLLYVDGTDNGYHEVWAKVK</sequence>
<evidence type="ECO:0000313" key="3">
    <source>
        <dbReference type="Proteomes" id="UP000622475"/>
    </source>
</evidence>